<dbReference type="AlphaFoldDB" id="A0A7S1C044"/>
<evidence type="ECO:0000313" key="3">
    <source>
        <dbReference type="EMBL" id="CAD8903579.1"/>
    </source>
</evidence>
<organism evidence="3">
    <name type="scientific">Corethron hystrix</name>
    <dbReference type="NCBI Taxonomy" id="216773"/>
    <lineage>
        <taxon>Eukaryota</taxon>
        <taxon>Sar</taxon>
        <taxon>Stramenopiles</taxon>
        <taxon>Ochrophyta</taxon>
        <taxon>Bacillariophyta</taxon>
        <taxon>Coscinodiscophyceae</taxon>
        <taxon>Corethrophycidae</taxon>
        <taxon>Corethrales</taxon>
        <taxon>Corethraceae</taxon>
        <taxon>Corethron</taxon>
    </lineage>
</organism>
<dbReference type="EMBL" id="HBFR01042117">
    <property type="protein sequence ID" value="CAD8903579.1"/>
    <property type="molecule type" value="Transcribed_RNA"/>
</dbReference>
<reference evidence="3" key="1">
    <citation type="submission" date="2021-01" db="EMBL/GenBank/DDBJ databases">
        <authorList>
            <person name="Corre E."/>
            <person name="Pelletier E."/>
            <person name="Niang G."/>
            <person name="Scheremetjew M."/>
            <person name="Finn R."/>
            <person name="Kale V."/>
            <person name="Holt S."/>
            <person name="Cochrane G."/>
            <person name="Meng A."/>
            <person name="Brown T."/>
            <person name="Cohen L."/>
        </authorList>
    </citation>
    <scope>NUCLEOTIDE SEQUENCE</scope>
    <source>
        <strain evidence="3">308</strain>
    </source>
</reference>
<dbReference type="InterPro" id="IPR050791">
    <property type="entry name" value="Aldo-Keto_reductase"/>
</dbReference>
<dbReference type="InterPro" id="IPR036812">
    <property type="entry name" value="NAD(P)_OxRdtase_dom_sf"/>
</dbReference>
<sequence length="160" mass="17397">MNLLYRFPLENGLMDTCNELGVQVLAYSPLCLGFLTGKYRKGGDLPSGPRGKLAEKLFESDGFEGLLQTMEDVAQKSGGKDTTLSQVALNWCRAKGSIPIPGARTVKQASQNIGCLSWKLSNDDLMALDEAASRVPAYIEPDKSPFAKKDINTGMIMFDS</sequence>
<name>A0A7S1C044_9STRA</name>
<accession>A0A7S1C044</accession>
<dbReference type="PANTHER" id="PTHR43625:SF5">
    <property type="entry name" value="PYRIDOXAL REDUCTASE, CHLOROPLASTIC"/>
    <property type="match status" value="1"/>
</dbReference>
<keyword evidence="1" id="KW-0560">Oxidoreductase</keyword>
<dbReference type="SUPFAM" id="SSF51430">
    <property type="entry name" value="NAD(P)-linked oxidoreductase"/>
    <property type="match status" value="1"/>
</dbReference>
<feature type="domain" description="NADP-dependent oxidoreductase" evidence="2">
    <location>
        <begin position="10"/>
        <end position="131"/>
    </location>
</feature>
<dbReference type="InterPro" id="IPR023210">
    <property type="entry name" value="NADP_OxRdtase_dom"/>
</dbReference>
<gene>
    <name evidence="3" type="ORF">CHYS00102_LOCUS30799</name>
</gene>
<evidence type="ECO:0000259" key="2">
    <source>
        <dbReference type="Pfam" id="PF00248"/>
    </source>
</evidence>
<protein>
    <recommendedName>
        <fullName evidence="2">NADP-dependent oxidoreductase domain-containing protein</fullName>
    </recommendedName>
</protein>
<dbReference type="GO" id="GO:0005737">
    <property type="term" value="C:cytoplasm"/>
    <property type="evidence" value="ECO:0007669"/>
    <property type="project" value="TreeGrafter"/>
</dbReference>
<dbReference type="Pfam" id="PF00248">
    <property type="entry name" value="Aldo_ket_red"/>
    <property type="match status" value="1"/>
</dbReference>
<evidence type="ECO:0000256" key="1">
    <source>
        <dbReference type="ARBA" id="ARBA00023002"/>
    </source>
</evidence>
<dbReference type="GO" id="GO:0016491">
    <property type="term" value="F:oxidoreductase activity"/>
    <property type="evidence" value="ECO:0007669"/>
    <property type="project" value="UniProtKB-KW"/>
</dbReference>
<dbReference type="PANTHER" id="PTHR43625">
    <property type="entry name" value="AFLATOXIN B1 ALDEHYDE REDUCTASE"/>
    <property type="match status" value="1"/>
</dbReference>
<dbReference type="Gene3D" id="3.20.20.100">
    <property type="entry name" value="NADP-dependent oxidoreductase domain"/>
    <property type="match status" value="1"/>
</dbReference>
<proteinExistence type="predicted"/>